<dbReference type="Gene3D" id="3.30.700.10">
    <property type="entry name" value="Glycoprotein, Type 4 Pilin"/>
    <property type="match status" value="1"/>
</dbReference>
<dbReference type="EMBL" id="CP036272">
    <property type="protein sequence ID" value="QDT61920.1"/>
    <property type="molecule type" value="Genomic_DNA"/>
</dbReference>
<dbReference type="PANTHER" id="PTHR30093:SF2">
    <property type="entry name" value="TYPE II SECRETION SYSTEM PROTEIN H"/>
    <property type="match status" value="1"/>
</dbReference>
<dbReference type="PANTHER" id="PTHR30093">
    <property type="entry name" value="GENERAL SECRETION PATHWAY PROTEIN G"/>
    <property type="match status" value="1"/>
</dbReference>
<keyword evidence="2" id="KW-1133">Transmembrane helix</keyword>
<dbReference type="Proteomes" id="UP000315003">
    <property type="component" value="Chromosome"/>
</dbReference>
<dbReference type="SUPFAM" id="SSF54523">
    <property type="entry name" value="Pili subunits"/>
    <property type="match status" value="1"/>
</dbReference>
<keyword evidence="2" id="KW-0472">Membrane</keyword>
<dbReference type="OrthoDB" id="241541at2"/>
<feature type="domain" description="DUF1559" evidence="3">
    <location>
        <begin position="86"/>
        <end position="368"/>
    </location>
</feature>
<evidence type="ECO:0000256" key="2">
    <source>
        <dbReference type="SAM" id="Phobius"/>
    </source>
</evidence>
<gene>
    <name evidence="4" type="ORF">SV7mr_44610</name>
</gene>
<dbReference type="InterPro" id="IPR027558">
    <property type="entry name" value="Pre_pil_HX9DG_C"/>
</dbReference>
<feature type="transmembrane region" description="Helical" evidence="2">
    <location>
        <begin position="57"/>
        <end position="80"/>
    </location>
</feature>
<dbReference type="InterPro" id="IPR012902">
    <property type="entry name" value="N_methyl_site"/>
</dbReference>
<dbReference type="InterPro" id="IPR045584">
    <property type="entry name" value="Pilin-like"/>
</dbReference>
<proteinExistence type="predicted"/>
<evidence type="ECO:0000313" key="4">
    <source>
        <dbReference type="EMBL" id="QDT61920.1"/>
    </source>
</evidence>
<feature type="compositionally biased region" description="Polar residues" evidence="1">
    <location>
        <begin position="384"/>
        <end position="407"/>
    </location>
</feature>
<evidence type="ECO:0000256" key="1">
    <source>
        <dbReference type="SAM" id="MobiDB-lite"/>
    </source>
</evidence>
<reference evidence="4 5" key="1">
    <citation type="submission" date="2019-02" db="EMBL/GenBank/DDBJ databases">
        <title>Deep-cultivation of Planctomycetes and their phenomic and genomic characterization uncovers novel biology.</title>
        <authorList>
            <person name="Wiegand S."/>
            <person name="Jogler M."/>
            <person name="Boedeker C."/>
            <person name="Pinto D."/>
            <person name="Vollmers J."/>
            <person name="Rivas-Marin E."/>
            <person name="Kohn T."/>
            <person name="Peeters S.H."/>
            <person name="Heuer A."/>
            <person name="Rast P."/>
            <person name="Oberbeckmann S."/>
            <person name="Bunk B."/>
            <person name="Jeske O."/>
            <person name="Meyerdierks A."/>
            <person name="Storesund J.E."/>
            <person name="Kallscheuer N."/>
            <person name="Luecker S."/>
            <person name="Lage O.M."/>
            <person name="Pohl T."/>
            <person name="Merkel B.J."/>
            <person name="Hornburger P."/>
            <person name="Mueller R.-W."/>
            <person name="Bruemmer F."/>
            <person name="Labrenz M."/>
            <person name="Spormann A.M."/>
            <person name="Op den Camp H."/>
            <person name="Overmann J."/>
            <person name="Amann R."/>
            <person name="Jetten M.S.M."/>
            <person name="Mascher T."/>
            <person name="Medema M.H."/>
            <person name="Devos D.P."/>
            <person name="Kaster A.-K."/>
            <person name="Ovreas L."/>
            <person name="Rohde M."/>
            <person name="Galperin M.Y."/>
            <person name="Jogler C."/>
        </authorList>
    </citation>
    <scope>NUCLEOTIDE SEQUENCE [LARGE SCALE GENOMIC DNA]</scope>
    <source>
        <strain evidence="4 5">SV_7m_r</strain>
    </source>
</reference>
<keyword evidence="2" id="KW-0812">Transmembrane</keyword>
<dbReference type="InterPro" id="IPR011453">
    <property type="entry name" value="DUF1559"/>
</dbReference>
<protein>
    <recommendedName>
        <fullName evidence="3">DUF1559 domain-containing protein</fullName>
    </recommendedName>
</protein>
<dbReference type="NCBIfam" id="TIGR04294">
    <property type="entry name" value="pre_pil_HX9DG"/>
    <property type="match status" value="1"/>
</dbReference>
<dbReference type="PROSITE" id="PS00409">
    <property type="entry name" value="PROKAR_NTER_METHYL"/>
    <property type="match status" value="1"/>
</dbReference>
<keyword evidence="5" id="KW-1185">Reference proteome</keyword>
<evidence type="ECO:0000259" key="3">
    <source>
        <dbReference type="Pfam" id="PF07596"/>
    </source>
</evidence>
<dbReference type="Pfam" id="PF07596">
    <property type="entry name" value="SBP_bac_10"/>
    <property type="match status" value="1"/>
</dbReference>
<name>A0A517T0K1_9BACT</name>
<feature type="region of interest" description="Disordered" evidence="1">
    <location>
        <begin position="374"/>
        <end position="413"/>
    </location>
</feature>
<accession>A0A517T0K1</accession>
<evidence type="ECO:0000313" key="5">
    <source>
        <dbReference type="Proteomes" id="UP000315003"/>
    </source>
</evidence>
<sequence length="466" mass="50272">MHLIDRINPNESIHSHLESSLSITACKSHKQARHPTERFFPKRIMNRQSQATHRTGFTLLEAAVVVVIIVVILALLLPAISTSRIVSRRAQCVNNLRQLAVGMDSYHAAFHVLPAAIGGTENGPSEAGSLETNQGRLSGLVALLPFIEQQPLWGQILTPISYRSDGKVYSSMGPVPWDRHFKPWVTQVATYRCPGDASEHKEFGLTNYTFCIGDRLVDIHSAKNPRGVFAGSLQRNYSDIIDGMSHTITICEIGTDRGDRSIPGQYVVDQSVQYLFKPGRTRGMIDSNRDGTYKKTFSLSDHGRGARWADGRSGYSLVNTVLPPNSPSVAINGHELVDGLFSAGSYHRGGCHVAMADGAVTFVTNSIDYGSTGQPAKPHHVAPVTSSNTTMPNAISSNVTAGGSQTPRPAGNGISEAPLPLPVAPAAVETVYDLKKLELEPNEASKFGVWGALGTASGNEPFDQLN</sequence>
<dbReference type="AlphaFoldDB" id="A0A517T0K1"/>
<organism evidence="4 5">
    <name type="scientific">Stieleria bergensis</name>
    <dbReference type="NCBI Taxonomy" id="2528025"/>
    <lineage>
        <taxon>Bacteria</taxon>
        <taxon>Pseudomonadati</taxon>
        <taxon>Planctomycetota</taxon>
        <taxon>Planctomycetia</taxon>
        <taxon>Pirellulales</taxon>
        <taxon>Pirellulaceae</taxon>
        <taxon>Stieleria</taxon>
    </lineage>
</organism>